<comment type="caution">
    <text evidence="2">The sequence shown here is derived from an EMBL/GenBank/DDBJ whole genome shotgun (WGS) entry which is preliminary data.</text>
</comment>
<feature type="transmembrane region" description="Helical" evidence="1">
    <location>
        <begin position="39"/>
        <end position="65"/>
    </location>
</feature>
<accession>A0A497X503</accession>
<evidence type="ECO:0000313" key="2">
    <source>
        <dbReference type="EMBL" id="RLJ60349.1"/>
    </source>
</evidence>
<reference evidence="2 3" key="1">
    <citation type="submission" date="2018-10" db="EMBL/GenBank/DDBJ databases">
        <title>Genomic Encyclopedia of Archaeal and Bacterial Type Strains, Phase II (KMG-II): from individual species to whole genera.</title>
        <authorList>
            <person name="Goeker M."/>
        </authorList>
    </citation>
    <scope>NUCLEOTIDE SEQUENCE [LARGE SCALE GENOMIC DNA]</scope>
    <source>
        <strain evidence="2 3">DSM 29466</strain>
    </source>
</reference>
<gene>
    <name evidence="2" type="ORF">BCF46_0547</name>
</gene>
<keyword evidence="1" id="KW-0472">Membrane</keyword>
<proteinExistence type="predicted"/>
<sequence>MEFCLMDSLGFLAYGFVLLSASTNDIRWLRVALFTSNLFFIAYGFALQLMPILLFNLLLGCINGYQAYRAWRRPLIVLTSKDQVGVGPALVPSTR</sequence>
<dbReference type="EMBL" id="RCCE01000001">
    <property type="protein sequence ID" value="RLJ60349.1"/>
    <property type="molecule type" value="Genomic_DNA"/>
</dbReference>
<dbReference type="AlphaFoldDB" id="A0A497X503"/>
<evidence type="ECO:0008006" key="4">
    <source>
        <dbReference type="Google" id="ProtNLM"/>
    </source>
</evidence>
<keyword evidence="1" id="KW-1133">Transmembrane helix</keyword>
<keyword evidence="1" id="KW-0812">Transmembrane</keyword>
<organism evidence="2 3">
    <name type="scientific">Litoreibacter meonggei</name>
    <dbReference type="NCBI Taxonomy" id="1049199"/>
    <lineage>
        <taxon>Bacteria</taxon>
        <taxon>Pseudomonadati</taxon>
        <taxon>Pseudomonadota</taxon>
        <taxon>Alphaproteobacteria</taxon>
        <taxon>Rhodobacterales</taxon>
        <taxon>Roseobacteraceae</taxon>
        <taxon>Litoreibacter</taxon>
    </lineage>
</organism>
<evidence type="ECO:0000256" key="1">
    <source>
        <dbReference type="SAM" id="Phobius"/>
    </source>
</evidence>
<name>A0A497X503_9RHOB</name>
<protein>
    <recommendedName>
        <fullName evidence="4">Inner membrane protein</fullName>
    </recommendedName>
</protein>
<evidence type="ECO:0000313" key="3">
    <source>
        <dbReference type="Proteomes" id="UP000269157"/>
    </source>
</evidence>
<dbReference type="Proteomes" id="UP000269157">
    <property type="component" value="Unassembled WGS sequence"/>
</dbReference>
<keyword evidence="3" id="KW-1185">Reference proteome</keyword>